<feature type="domain" description="Response regulatory" evidence="7">
    <location>
        <begin position="841"/>
        <end position="968"/>
    </location>
</feature>
<dbReference type="Gene3D" id="1.10.287.130">
    <property type="match status" value="1"/>
</dbReference>
<dbReference type="CDD" id="cd00082">
    <property type="entry name" value="HisKA"/>
    <property type="match status" value="1"/>
</dbReference>
<dbReference type="SMART" id="SM00448">
    <property type="entry name" value="REC"/>
    <property type="match status" value="1"/>
</dbReference>
<dbReference type="EMBL" id="BKCP01008626">
    <property type="protein sequence ID" value="GER49464.1"/>
    <property type="molecule type" value="Genomic_DNA"/>
</dbReference>
<evidence type="ECO:0000313" key="8">
    <source>
        <dbReference type="EMBL" id="GER49464.1"/>
    </source>
</evidence>
<dbReference type="InterPro" id="IPR001789">
    <property type="entry name" value="Sig_transdc_resp-reg_receiver"/>
</dbReference>
<keyword evidence="8" id="KW-0808">Transferase</keyword>
<keyword evidence="8" id="KW-0418">Kinase</keyword>
<dbReference type="Proteomes" id="UP000325081">
    <property type="component" value="Unassembled WGS sequence"/>
</dbReference>
<dbReference type="InterPro" id="IPR050956">
    <property type="entry name" value="2C_system_His_kinase"/>
</dbReference>
<dbReference type="PRINTS" id="PR00344">
    <property type="entry name" value="BCTRLSENSOR"/>
</dbReference>
<dbReference type="InterPro" id="IPR011006">
    <property type="entry name" value="CheY-like_superfamily"/>
</dbReference>
<dbReference type="PROSITE" id="PS50110">
    <property type="entry name" value="RESPONSE_REGULATORY"/>
    <property type="match status" value="1"/>
</dbReference>
<dbReference type="Gene3D" id="3.30.565.10">
    <property type="entry name" value="Histidine kinase-like ATPase, C-terminal domain"/>
    <property type="match status" value="1"/>
</dbReference>
<feature type="modified residue" description="4-aspartylphosphate" evidence="4">
    <location>
        <position position="899"/>
    </location>
</feature>
<dbReference type="InterPro" id="IPR036097">
    <property type="entry name" value="HisK_dim/P_sf"/>
</dbReference>
<comment type="catalytic activity">
    <reaction evidence="1">
        <text>ATP + protein L-histidine = ADP + protein N-phospho-L-histidine.</text>
        <dbReference type="EC" id="2.7.13.3"/>
    </reaction>
</comment>
<dbReference type="SUPFAM" id="SSF55874">
    <property type="entry name" value="ATPase domain of HSP90 chaperone/DNA topoisomerase II/histidine kinase"/>
    <property type="match status" value="1"/>
</dbReference>
<sequence>MSKSTERAAHALSEQLLNATFSGIEATARHFAPLNSSASILARTLGSSLNGTTDLSFDEIRSRVAPPLFLSLSVLPHASRASYAGNDALTFSYFTDNDDTFAVFSNSTAPSSCYVQPVNRDTGRLYGQPVSCAPKVHANSTIGGAAATEFDEKGNLQFVYGAAMDGRGYVTVGFPAAAVAGHFSGLNFNGGDFQLATADGRVIVGSKLREVRVDVKNGTVSVDKSSGHYYSCEDRFHTRIKGKRHVFYCSGVQIGGIASVYVLALPTRGLAHENRPLVMTLLVLVLVIIVVSVGGYVIAAVRYARREMFLCAALVKQMDSTQQAERKSMNKSLAFASASHDIRASLAAITGLIDLCLDDEKVHSNIAASLGQMSNCATDLLGILNSVLDTSKIEAGKMQLEEEEFNVAQLLEDVVDMFYPVGMKKGVDVVLDPCDGSILKFSNVVGDKGKLKQILSNLLSNATKFTSEGHILVRATVRKTSIENEIIASNRKSVLSCLSKMCDKNKGSLSNLESLHTVQENPDSMEYVFEVDDTGKGIPRDRQRSVFENFVQVKETAQGQGTGLGLGIVQSLVRLMGGEIKIVNKEHGQRGTCFRFNVFLIARDRTSGDIEEGIMSYANNDDGDIHSRFGMHFRSVPPKSDASHVILYIAGEARRKISKRLIRSFGLRVLAVKRTVDFHRALERIKQKADPMSSPETFRESSPKEERPSSILVVIDSNAGPVSELSAALAGFRKEVQNAACKFVWLENLVKQNSSLGDEKMIVRLCDHVLSRPLHGSHLYRVLGLLPEFGGSSLLGGKTQITEDIHFYSKERKIQTAEVKIVRAPENEVESIEKKPLEGKNVLVVEDDNTLRMLSTKILGKLGANIQVCQNGEEALDLVCQRLKDGEEGGLPFDCIFMDCKMPVMGGFEATRLIRKEEQVHGVHIPIVALTSYSAPEEISLTSKAGMDFHLVKPLRIDDVLKMIKDHSFL</sequence>
<dbReference type="CDD" id="cd17546">
    <property type="entry name" value="REC_hyHK_CKI1_RcsC-like"/>
    <property type="match status" value="1"/>
</dbReference>
<evidence type="ECO:0000259" key="6">
    <source>
        <dbReference type="PROSITE" id="PS50109"/>
    </source>
</evidence>
<dbReference type="Gene3D" id="3.40.50.2300">
    <property type="match status" value="1"/>
</dbReference>
<dbReference type="PANTHER" id="PTHR43719:SF50">
    <property type="entry name" value="HISTIDINE KINASE CKI1-LIKE ISOFORM X1"/>
    <property type="match status" value="1"/>
</dbReference>
<dbReference type="AlphaFoldDB" id="A0A5A7QW26"/>
<proteinExistence type="predicted"/>
<keyword evidence="9" id="KW-1185">Reference proteome</keyword>
<dbReference type="PANTHER" id="PTHR43719">
    <property type="entry name" value="TWO-COMPONENT HISTIDINE KINASE"/>
    <property type="match status" value="1"/>
</dbReference>
<evidence type="ECO:0000259" key="7">
    <source>
        <dbReference type="PROSITE" id="PS50110"/>
    </source>
</evidence>
<evidence type="ECO:0000313" key="9">
    <source>
        <dbReference type="Proteomes" id="UP000325081"/>
    </source>
</evidence>
<evidence type="ECO:0000256" key="3">
    <source>
        <dbReference type="ARBA" id="ARBA00022553"/>
    </source>
</evidence>
<dbReference type="Pfam" id="PF00072">
    <property type="entry name" value="Response_reg"/>
    <property type="match status" value="1"/>
</dbReference>
<dbReference type="SMART" id="SM00387">
    <property type="entry name" value="HATPase_c"/>
    <property type="match status" value="1"/>
</dbReference>
<comment type="caution">
    <text evidence="8">The sequence shown here is derived from an EMBL/GenBank/DDBJ whole genome shotgun (WGS) entry which is preliminary data.</text>
</comment>
<dbReference type="EC" id="2.7.13.3" evidence="2"/>
<dbReference type="InterPro" id="IPR036890">
    <property type="entry name" value="HATPase_C_sf"/>
</dbReference>
<accession>A0A5A7QW26</accession>
<dbReference type="Pfam" id="PF02518">
    <property type="entry name" value="HATPase_c"/>
    <property type="match status" value="1"/>
</dbReference>
<feature type="transmembrane region" description="Helical" evidence="5">
    <location>
        <begin position="277"/>
        <end position="299"/>
    </location>
</feature>
<evidence type="ECO:0000256" key="1">
    <source>
        <dbReference type="ARBA" id="ARBA00000085"/>
    </source>
</evidence>
<keyword evidence="3 4" id="KW-0597">Phosphoprotein</keyword>
<gene>
    <name evidence="8" type="ORF">STAS_26710</name>
</gene>
<dbReference type="GO" id="GO:0000155">
    <property type="term" value="F:phosphorelay sensor kinase activity"/>
    <property type="evidence" value="ECO:0007669"/>
    <property type="project" value="InterPro"/>
</dbReference>
<organism evidence="8 9">
    <name type="scientific">Striga asiatica</name>
    <name type="common">Asiatic witchweed</name>
    <name type="synonym">Buchnera asiatica</name>
    <dbReference type="NCBI Taxonomy" id="4170"/>
    <lineage>
        <taxon>Eukaryota</taxon>
        <taxon>Viridiplantae</taxon>
        <taxon>Streptophyta</taxon>
        <taxon>Embryophyta</taxon>
        <taxon>Tracheophyta</taxon>
        <taxon>Spermatophyta</taxon>
        <taxon>Magnoliopsida</taxon>
        <taxon>eudicotyledons</taxon>
        <taxon>Gunneridae</taxon>
        <taxon>Pentapetalae</taxon>
        <taxon>asterids</taxon>
        <taxon>lamiids</taxon>
        <taxon>Lamiales</taxon>
        <taxon>Orobanchaceae</taxon>
        <taxon>Buchnereae</taxon>
        <taxon>Striga</taxon>
    </lineage>
</organism>
<keyword evidence="5" id="KW-1133">Transmembrane helix</keyword>
<dbReference type="SMART" id="SM00388">
    <property type="entry name" value="HisKA"/>
    <property type="match status" value="1"/>
</dbReference>
<evidence type="ECO:0000256" key="2">
    <source>
        <dbReference type="ARBA" id="ARBA00012438"/>
    </source>
</evidence>
<keyword evidence="5" id="KW-0472">Membrane</keyword>
<evidence type="ECO:0000256" key="5">
    <source>
        <dbReference type="SAM" id="Phobius"/>
    </source>
</evidence>
<reference evidence="9" key="1">
    <citation type="journal article" date="2019" name="Curr. Biol.">
        <title>Genome Sequence of Striga asiatica Provides Insight into the Evolution of Plant Parasitism.</title>
        <authorList>
            <person name="Yoshida S."/>
            <person name="Kim S."/>
            <person name="Wafula E.K."/>
            <person name="Tanskanen J."/>
            <person name="Kim Y.M."/>
            <person name="Honaas L."/>
            <person name="Yang Z."/>
            <person name="Spallek T."/>
            <person name="Conn C.E."/>
            <person name="Ichihashi Y."/>
            <person name="Cheong K."/>
            <person name="Cui S."/>
            <person name="Der J.P."/>
            <person name="Gundlach H."/>
            <person name="Jiao Y."/>
            <person name="Hori C."/>
            <person name="Ishida J.K."/>
            <person name="Kasahara H."/>
            <person name="Kiba T."/>
            <person name="Kim M.S."/>
            <person name="Koo N."/>
            <person name="Laohavisit A."/>
            <person name="Lee Y.H."/>
            <person name="Lumba S."/>
            <person name="McCourt P."/>
            <person name="Mortimer J.C."/>
            <person name="Mutuku J.M."/>
            <person name="Nomura T."/>
            <person name="Sasaki-Sekimoto Y."/>
            <person name="Seto Y."/>
            <person name="Wang Y."/>
            <person name="Wakatake T."/>
            <person name="Sakakibara H."/>
            <person name="Demura T."/>
            <person name="Yamaguchi S."/>
            <person name="Yoneyama K."/>
            <person name="Manabe R.I."/>
            <person name="Nelson D.C."/>
            <person name="Schulman A.H."/>
            <person name="Timko M.P."/>
            <person name="dePamphilis C.W."/>
            <person name="Choi D."/>
            <person name="Shirasu K."/>
        </authorList>
    </citation>
    <scope>NUCLEOTIDE SEQUENCE [LARGE SCALE GENOMIC DNA]</scope>
    <source>
        <strain evidence="9">cv. UVA1</strain>
    </source>
</reference>
<evidence type="ECO:0000256" key="4">
    <source>
        <dbReference type="PROSITE-ProRule" id="PRU00169"/>
    </source>
</evidence>
<name>A0A5A7QW26_STRAF</name>
<dbReference type="PROSITE" id="PS50109">
    <property type="entry name" value="HIS_KIN"/>
    <property type="match status" value="1"/>
</dbReference>
<dbReference type="SUPFAM" id="SSF47384">
    <property type="entry name" value="Homodimeric domain of signal transducing histidine kinase"/>
    <property type="match status" value="1"/>
</dbReference>
<feature type="transmembrane region" description="Helical" evidence="5">
    <location>
        <begin position="245"/>
        <end position="265"/>
    </location>
</feature>
<keyword evidence="5" id="KW-0812">Transmembrane</keyword>
<dbReference type="Pfam" id="PF00512">
    <property type="entry name" value="HisKA"/>
    <property type="match status" value="1"/>
</dbReference>
<protein>
    <recommendedName>
        <fullName evidence="2">histidine kinase</fullName>
        <ecNumber evidence="2">2.7.13.3</ecNumber>
    </recommendedName>
</protein>
<dbReference type="InterPro" id="IPR003661">
    <property type="entry name" value="HisK_dim/P_dom"/>
</dbReference>
<dbReference type="InterPro" id="IPR005467">
    <property type="entry name" value="His_kinase_dom"/>
</dbReference>
<dbReference type="OrthoDB" id="60033at2759"/>
<dbReference type="SUPFAM" id="SSF52172">
    <property type="entry name" value="CheY-like"/>
    <property type="match status" value="1"/>
</dbReference>
<dbReference type="InterPro" id="IPR003594">
    <property type="entry name" value="HATPase_dom"/>
</dbReference>
<feature type="domain" description="Histidine kinase" evidence="6">
    <location>
        <begin position="337"/>
        <end position="602"/>
    </location>
</feature>
<dbReference type="InterPro" id="IPR004358">
    <property type="entry name" value="Sig_transdc_His_kin-like_C"/>
</dbReference>